<dbReference type="AlphaFoldDB" id="A0A9Q8Y1A2"/>
<organism evidence="1 2">
    <name type="scientific">Lactococcus formosensis</name>
    <dbReference type="NCBI Taxonomy" id="1281486"/>
    <lineage>
        <taxon>Bacteria</taxon>
        <taxon>Bacillati</taxon>
        <taxon>Bacillota</taxon>
        <taxon>Bacilli</taxon>
        <taxon>Lactobacillales</taxon>
        <taxon>Streptococcaceae</taxon>
        <taxon>Lactococcus</taxon>
    </lineage>
</organism>
<dbReference type="EMBL" id="CP086395">
    <property type="protein sequence ID" value="USJ20205.1"/>
    <property type="molecule type" value="Genomic_DNA"/>
</dbReference>
<dbReference type="RefSeq" id="WP_252175415.1">
    <property type="nucleotide sequence ID" value="NZ_CP086395.1"/>
</dbReference>
<accession>A0A9Q8Y1A2</accession>
<proteinExistence type="predicted"/>
<evidence type="ECO:0000313" key="2">
    <source>
        <dbReference type="Proteomes" id="UP001056730"/>
    </source>
</evidence>
<reference evidence="1" key="1">
    <citation type="journal article" date="2022" name="Front. Microbiol.">
        <title>Feed Insects as a Reservoir of Granadaene-Producing Lactococci.</title>
        <authorList>
            <person name="Neuzil-Bunesova V."/>
            <person name="Ramirez Garcia A."/>
            <person name="Modrackova N."/>
            <person name="Makovska M."/>
            <person name="Sabolova M."/>
            <person name="Sproer C."/>
            <person name="Bunk B."/>
            <person name="Blom J."/>
            <person name="Schwab C."/>
        </authorList>
    </citation>
    <scope>NUCLEOTIDE SEQUENCE</scope>
    <source>
        <strain evidence="1">I4/6O</strain>
    </source>
</reference>
<sequence length="61" mass="6909">MVEGYKTANKQDIGIKVYLDDNLVLDTKVTPYGNLLLSIQDGRLISVKNDRSLNDEIIKTR</sequence>
<gene>
    <name evidence="1" type="ORF">LMK00_10375</name>
</gene>
<protein>
    <submittedName>
        <fullName evidence="1">Uncharacterized protein</fullName>
    </submittedName>
</protein>
<evidence type="ECO:0000313" key="1">
    <source>
        <dbReference type="EMBL" id="USJ20205.1"/>
    </source>
</evidence>
<dbReference type="KEGG" id="lfo:LMK00_10375"/>
<dbReference type="Proteomes" id="UP001056730">
    <property type="component" value="Chromosome"/>
</dbReference>
<name>A0A9Q8Y1A2_9LACT</name>